<evidence type="ECO:0000256" key="2">
    <source>
        <dbReference type="ARBA" id="ARBA00022448"/>
    </source>
</evidence>
<comment type="caution">
    <text evidence="12">The sequence shown here is derived from an EMBL/GenBank/DDBJ whole genome shotgun (WGS) entry which is preliminary data.</text>
</comment>
<dbReference type="AlphaFoldDB" id="R6XT77"/>
<evidence type="ECO:0000259" key="11">
    <source>
        <dbReference type="Pfam" id="PF07715"/>
    </source>
</evidence>
<dbReference type="Gene3D" id="2.170.130.10">
    <property type="entry name" value="TonB-dependent receptor, plug domain"/>
    <property type="match status" value="1"/>
</dbReference>
<accession>R6XT77</accession>
<proteinExistence type="inferred from homology"/>
<dbReference type="Pfam" id="PF00593">
    <property type="entry name" value="TonB_dep_Rec_b-barrel"/>
    <property type="match status" value="1"/>
</dbReference>
<dbReference type="CDD" id="cd01347">
    <property type="entry name" value="ligand_gated_channel"/>
    <property type="match status" value="1"/>
</dbReference>
<evidence type="ECO:0000256" key="7">
    <source>
        <dbReference type="ARBA" id="ARBA00023237"/>
    </source>
</evidence>
<evidence type="ECO:0000256" key="3">
    <source>
        <dbReference type="ARBA" id="ARBA00022452"/>
    </source>
</evidence>
<dbReference type="HOGENOM" id="CLU_008287_18_3_9"/>
<evidence type="ECO:0000313" key="13">
    <source>
        <dbReference type="Proteomes" id="UP000014937"/>
    </source>
</evidence>
<evidence type="ECO:0000256" key="9">
    <source>
        <dbReference type="RuleBase" id="RU003357"/>
    </source>
</evidence>
<dbReference type="InterPro" id="IPR037066">
    <property type="entry name" value="Plug_dom_sf"/>
</dbReference>
<dbReference type="EMBL" id="CBGL010000007">
    <property type="protein sequence ID" value="CDD09477.1"/>
    <property type="molecule type" value="Genomic_DNA"/>
</dbReference>
<dbReference type="GO" id="GO:0044718">
    <property type="term" value="P:siderophore transmembrane transport"/>
    <property type="evidence" value="ECO:0007669"/>
    <property type="project" value="TreeGrafter"/>
</dbReference>
<comment type="similarity">
    <text evidence="8 9">Belongs to the TonB-dependent receptor family.</text>
</comment>
<keyword evidence="6 8" id="KW-0472">Membrane</keyword>
<dbReference type="InterPro" id="IPR036942">
    <property type="entry name" value="Beta-barrel_TonB_sf"/>
</dbReference>
<evidence type="ECO:0008006" key="14">
    <source>
        <dbReference type="Google" id="ProtNLM"/>
    </source>
</evidence>
<gene>
    <name evidence="12" type="ORF">BN587_01491</name>
</gene>
<evidence type="ECO:0000256" key="1">
    <source>
        <dbReference type="ARBA" id="ARBA00004571"/>
    </source>
</evidence>
<dbReference type="GO" id="GO:0009279">
    <property type="term" value="C:cell outer membrane"/>
    <property type="evidence" value="ECO:0007669"/>
    <property type="project" value="UniProtKB-SubCell"/>
</dbReference>
<keyword evidence="4 8" id="KW-0812">Transmembrane</keyword>
<protein>
    <recommendedName>
        <fullName evidence="14">TonB-dependent receptor</fullName>
    </recommendedName>
</protein>
<dbReference type="InterPro" id="IPR000531">
    <property type="entry name" value="Beta-barrel_TonB"/>
</dbReference>
<keyword evidence="3 8" id="KW-1134">Transmembrane beta strand</keyword>
<keyword evidence="5 9" id="KW-0798">TonB box</keyword>
<dbReference type="PANTHER" id="PTHR30069">
    <property type="entry name" value="TONB-DEPENDENT OUTER MEMBRANE RECEPTOR"/>
    <property type="match status" value="1"/>
</dbReference>
<dbReference type="GO" id="GO:0015344">
    <property type="term" value="F:siderophore uptake transmembrane transporter activity"/>
    <property type="evidence" value="ECO:0007669"/>
    <property type="project" value="TreeGrafter"/>
</dbReference>
<dbReference type="Gene3D" id="2.40.170.20">
    <property type="entry name" value="TonB-dependent receptor, beta-barrel domain"/>
    <property type="match status" value="1"/>
</dbReference>
<comment type="subcellular location">
    <subcellularLocation>
        <location evidence="1 8">Cell outer membrane</location>
        <topology evidence="1 8">Multi-pass membrane protein</topology>
    </subcellularLocation>
</comment>
<keyword evidence="7 8" id="KW-0998">Cell outer membrane</keyword>
<feature type="domain" description="TonB-dependent receptor-like beta-barrel" evidence="10">
    <location>
        <begin position="94"/>
        <end position="525"/>
    </location>
</feature>
<dbReference type="SUPFAM" id="SSF56935">
    <property type="entry name" value="Porins"/>
    <property type="match status" value="1"/>
</dbReference>
<dbReference type="PANTHER" id="PTHR30069:SF50">
    <property type="entry name" value="TONB-DEPENDENT RECEPTOR HI_1217-RELATED"/>
    <property type="match status" value="1"/>
</dbReference>
<name>R6XT77_9FIRM</name>
<dbReference type="PROSITE" id="PS52016">
    <property type="entry name" value="TONB_DEPENDENT_REC_3"/>
    <property type="match status" value="1"/>
</dbReference>
<evidence type="ECO:0000256" key="5">
    <source>
        <dbReference type="ARBA" id="ARBA00023077"/>
    </source>
</evidence>
<evidence type="ECO:0000313" key="12">
    <source>
        <dbReference type="EMBL" id="CDD09477.1"/>
    </source>
</evidence>
<dbReference type="Pfam" id="PF07715">
    <property type="entry name" value="Plug"/>
    <property type="match status" value="1"/>
</dbReference>
<evidence type="ECO:0000256" key="4">
    <source>
        <dbReference type="ARBA" id="ARBA00022692"/>
    </source>
</evidence>
<evidence type="ECO:0000259" key="10">
    <source>
        <dbReference type="Pfam" id="PF00593"/>
    </source>
</evidence>
<sequence length="564" mass="64340">MNSRLYGNGVGYELSGYSVPSLRDKYAVVLIDGVNQAMDSKARNSLIDINPRDIDRIEVLKGSASVLYGSNAIGGVINVITKRADSGVQSAIKYSVGNFGYQSYNINNRGSEENVYWSVNLERRNTGDYEDGSGVNHPTDKKNNIANVKFGYKANDKMDFIVKYDSSHQDMKWSELYKKSGVVANHDGEFNIDNITLISDFIDKKNGEGNNFYVFKGNMKAVRNYHHNPDKELDDGSYTFKDSGETYKVKAFRIADRYYKQINDEHRILIGAEHYDYKDVYLEGKNKIKENSVFIQDEWNFAKNFKLTSGVRYVVPGDFAGKYITSFNLGYNPTDNLGLYIARNEYYVQPSMGQVFGTYLYNPNPDIKPTSGNTIELGVNYQIDDTSFLNANIYRREEDNSISWVKEGTKRKYVNVDGTAQNNGLELAYEKQFDENWKTKLSYFRTWSNKSGKQSFLPKDIVSINIDYSKGKTDVGLFGLGKYNLYGKSQLYYDSLPTDSFWVVNAYANYNPTKDIKIFARINNLFNKDYSNVGNWFDLNDGSIDAINYSDEGRNFVVGVEYSF</sequence>
<keyword evidence="2 8" id="KW-0813">Transport</keyword>
<evidence type="ECO:0000256" key="8">
    <source>
        <dbReference type="PROSITE-ProRule" id="PRU01360"/>
    </source>
</evidence>
<evidence type="ECO:0000256" key="6">
    <source>
        <dbReference type="ARBA" id="ARBA00023136"/>
    </source>
</evidence>
<dbReference type="InterPro" id="IPR012910">
    <property type="entry name" value="Plug_dom"/>
</dbReference>
<organism evidence="12 13">
    <name type="scientific">Phascolarctobacterium succinatutens CAG:287</name>
    <dbReference type="NCBI Taxonomy" id="1263101"/>
    <lineage>
        <taxon>Bacteria</taxon>
        <taxon>Bacillati</taxon>
        <taxon>Bacillota</taxon>
        <taxon>Negativicutes</taxon>
        <taxon>Acidaminococcales</taxon>
        <taxon>Acidaminococcaceae</taxon>
        <taxon>Phascolarctobacterium</taxon>
    </lineage>
</organism>
<reference evidence="12" key="1">
    <citation type="submission" date="2012-11" db="EMBL/GenBank/DDBJ databases">
        <title>Dependencies among metagenomic species, viruses, plasmids and units of genetic variation.</title>
        <authorList>
            <person name="Nielsen H.B."/>
            <person name="Almeida M."/>
            <person name="Juncker A.S."/>
            <person name="Rasmussen S."/>
            <person name="Li J."/>
            <person name="Sunagawa S."/>
            <person name="Plichta D."/>
            <person name="Gautier L."/>
            <person name="Le Chatelier E."/>
            <person name="Peletier E."/>
            <person name="Bonde I."/>
            <person name="Nielsen T."/>
            <person name="Manichanh C."/>
            <person name="Arumugam M."/>
            <person name="Batto J."/>
            <person name="Santos M.B.Q.D."/>
            <person name="Blom N."/>
            <person name="Borruel N."/>
            <person name="Burgdorf K.S."/>
            <person name="Boumezbeur F."/>
            <person name="Casellas F."/>
            <person name="Dore J."/>
            <person name="Guarner F."/>
            <person name="Hansen T."/>
            <person name="Hildebrand F."/>
            <person name="Kaas R.S."/>
            <person name="Kennedy S."/>
            <person name="Kristiansen K."/>
            <person name="Kultima J.R."/>
            <person name="Leonard P."/>
            <person name="Levenez F."/>
            <person name="Lund O."/>
            <person name="Moumen B."/>
            <person name="Le Paslier D."/>
            <person name="Pons N."/>
            <person name="Pedersen O."/>
            <person name="Prifti E."/>
            <person name="Qin J."/>
            <person name="Raes J."/>
            <person name="Tap J."/>
            <person name="Tims S."/>
            <person name="Ussery D.W."/>
            <person name="Yamada T."/>
            <person name="MetaHit consortium"/>
            <person name="Renault P."/>
            <person name="Sicheritz-Ponten T."/>
            <person name="Bork P."/>
            <person name="Wang J."/>
            <person name="Brunak S."/>
            <person name="Ehrlich S.D."/>
        </authorList>
    </citation>
    <scope>NUCLEOTIDE SEQUENCE [LARGE SCALE GENOMIC DNA]</scope>
</reference>
<feature type="domain" description="TonB-dependent receptor plug" evidence="11">
    <location>
        <begin position="12"/>
        <end position="76"/>
    </location>
</feature>
<dbReference type="InterPro" id="IPR039426">
    <property type="entry name" value="TonB-dep_rcpt-like"/>
</dbReference>
<dbReference type="Proteomes" id="UP000014937">
    <property type="component" value="Unassembled WGS sequence"/>
</dbReference>